<sequence>MAGQSPVLRIIVENLFYPVTLDVLHQIFSKFGTVLKIITFTKNNQFQALLQYADPVSAQHAKLSLDGQNIYNACCTLRIDFSKLTSLNVKYNNDKSRDYTRPDLPSGDSQPSLDQTMAAAFGAPGIISASPYAGAGFPPTFAIPQAAGLSVPNVHGALAPLAIPSAAAAAAAAGRIAIPGLAGAGNSVLLVSNLNPERVKILFNKKENALVQMADGNQAQLAMSHLNGHKLHGKPIRITLSKHQNVQLPREGQED</sequence>
<evidence type="ECO:0000313" key="5">
    <source>
        <dbReference type="EMBL" id="PNI11098.1"/>
    </source>
</evidence>
<keyword evidence="1" id="KW-0677">Repeat</keyword>
<protein>
    <submittedName>
        <fullName evidence="5">PTBP1 isoform 14</fullName>
    </submittedName>
</protein>
<comment type="caution">
    <text evidence="5">The sequence shown here is derived from an EMBL/GenBank/DDBJ whole genome shotgun (WGS) entry which is preliminary data.</text>
</comment>
<dbReference type="Proteomes" id="UP000236370">
    <property type="component" value="Unassembled WGS sequence"/>
</dbReference>
<dbReference type="AlphaFoldDB" id="A0A2J8IKR0"/>
<dbReference type="Pfam" id="PF11835">
    <property type="entry name" value="RRM_8"/>
    <property type="match status" value="1"/>
</dbReference>
<feature type="domain" description="RRM" evidence="4">
    <location>
        <begin position="8"/>
        <end position="84"/>
    </location>
</feature>
<dbReference type="SUPFAM" id="SSF54928">
    <property type="entry name" value="RNA-binding domain, RBD"/>
    <property type="match status" value="2"/>
</dbReference>
<gene>
    <name evidence="5" type="ORF">CK820_G0056115</name>
</gene>
<dbReference type="PANTHER" id="PTHR15592">
    <property type="entry name" value="MATRIN 3/NUCLEAR PROTEIN 220-RELATED"/>
    <property type="match status" value="1"/>
</dbReference>
<accession>A0A2J8IKR0</accession>
<evidence type="ECO:0000259" key="4">
    <source>
        <dbReference type="PROSITE" id="PS50102"/>
    </source>
</evidence>
<feature type="non-terminal residue" evidence="5">
    <location>
        <position position="1"/>
    </location>
</feature>
<reference evidence="5 6" key="1">
    <citation type="submission" date="2017-12" db="EMBL/GenBank/DDBJ databases">
        <title>High-resolution comparative analysis of great ape genomes.</title>
        <authorList>
            <person name="Pollen A."/>
            <person name="Hastie A."/>
            <person name="Hormozdiari F."/>
            <person name="Dougherty M."/>
            <person name="Liu R."/>
            <person name="Chaisson M."/>
            <person name="Hoppe E."/>
            <person name="Hill C."/>
            <person name="Pang A."/>
            <person name="Hillier L."/>
            <person name="Baker C."/>
            <person name="Armstrong J."/>
            <person name="Shendure J."/>
            <person name="Paten B."/>
            <person name="Wilson R."/>
            <person name="Chao H."/>
            <person name="Schneider V."/>
            <person name="Ventura M."/>
            <person name="Kronenberg Z."/>
            <person name="Murali S."/>
            <person name="Gordon D."/>
            <person name="Cantsilieris S."/>
            <person name="Munson K."/>
            <person name="Nelson B."/>
            <person name="Raja A."/>
            <person name="Underwood J."/>
            <person name="Diekhans M."/>
            <person name="Fiddes I."/>
            <person name="Haussler D."/>
            <person name="Eichler E."/>
        </authorList>
    </citation>
    <scope>NUCLEOTIDE SEQUENCE [LARGE SCALE GENOMIC DNA]</scope>
    <source>
        <strain evidence="5">Yerkes chimp pedigree #C0471</strain>
    </source>
</reference>
<evidence type="ECO:0000256" key="2">
    <source>
        <dbReference type="ARBA" id="ARBA00022884"/>
    </source>
</evidence>
<dbReference type="EMBL" id="NBAG03001108">
    <property type="protein sequence ID" value="PNI11098.1"/>
    <property type="molecule type" value="Genomic_DNA"/>
</dbReference>
<dbReference type="SMART" id="SM00360">
    <property type="entry name" value="RRM"/>
    <property type="match status" value="2"/>
</dbReference>
<dbReference type="Pfam" id="PF13893">
    <property type="entry name" value="RRM_5"/>
    <property type="match status" value="1"/>
</dbReference>
<dbReference type="GO" id="GO:0003723">
    <property type="term" value="F:RNA binding"/>
    <property type="evidence" value="ECO:0007669"/>
    <property type="project" value="UniProtKB-UniRule"/>
</dbReference>
<name>A0A2J8IKR0_PANTR</name>
<dbReference type="InterPro" id="IPR012677">
    <property type="entry name" value="Nucleotide-bd_a/b_plait_sf"/>
</dbReference>
<dbReference type="InterPro" id="IPR000504">
    <property type="entry name" value="RRM_dom"/>
</dbReference>
<dbReference type="InterPro" id="IPR021790">
    <property type="entry name" value="PTBP1-like_RRM2"/>
</dbReference>
<dbReference type="InterPro" id="IPR035979">
    <property type="entry name" value="RBD_domain_sf"/>
</dbReference>
<dbReference type="FunFam" id="3.30.70.330:FF:000018">
    <property type="entry name" value="Polypyrimidine tract-binding protein 2 isoform 1"/>
    <property type="match status" value="1"/>
</dbReference>
<evidence type="ECO:0000256" key="3">
    <source>
        <dbReference type="PROSITE-ProRule" id="PRU00176"/>
    </source>
</evidence>
<dbReference type="PROSITE" id="PS50102">
    <property type="entry name" value="RRM"/>
    <property type="match status" value="1"/>
</dbReference>
<organism evidence="5 6">
    <name type="scientific">Pan troglodytes</name>
    <name type="common">Chimpanzee</name>
    <dbReference type="NCBI Taxonomy" id="9598"/>
    <lineage>
        <taxon>Eukaryota</taxon>
        <taxon>Metazoa</taxon>
        <taxon>Chordata</taxon>
        <taxon>Craniata</taxon>
        <taxon>Vertebrata</taxon>
        <taxon>Euteleostomi</taxon>
        <taxon>Mammalia</taxon>
        <taxon>Eutheria</taxon>
        <taxon>Euarchontoglires</taxon>
        <taxon>Primates</taxon>
        <taxon>Haplorrhini</taxon>
        <taxon>Catarrhini</taxon>
        <taxon>Hominidae</taxon>
        <taxon>Pan</taxon>
    </lineage>
</organism>
<proteinExistence type="predicted"/>
<dbReference type="Gene3D" id="3.30.70.330">
    <property type="match status" value="2"/>
</dbReference>
<evidence type="ECO:0000256" key="1">
    <source>
        <dbReference type="ARBA" id="ARBA00022737"/>
    </source>
</evidence>
<feature type="non-terminal residue" evidence="5">
    <location>
        <position position="255"/>
    </location>
</feature>
<dbReference type="CDD" id="cd12782">
    <property type="entry name" value="RRM2_PTBP1"/>
    <property type="match status" value="1"/>
</dbReference>
<keyword evidence="2 3" id="KW-0694">RNA-binding</keyword>
<evidence type="ECO:0000313" key="6">
    <source>
        <dbReference type="Proteomes" id="UP000236370"/>
    </source>
</evidence>